<dbReference type="AlphaFoldDB" id="A0A2M7QDC9"/>
<dbReference type="PANTHER" id="PTHR45919">
    <property type="entry name" value="GDP-MAN:MAN(3)GLCNAC(2)-PP-DOL ALPHA-1,2-MANNOSYLTRANSFERASE"/>
    <property type="match status" value="1"/>
</dbReference>
<reference evidence="3" key="1">
    <citation type="submission" date="2017-09" db="EMBL/GenBank/DDBJ databases">
        <title>Depth-based differentiation of microbial function through sediment-hosted aquifers and enrichment of novel symbionts in the deep terrestrial subsurface.</title>
        <authorList>
            <person name="Probst A.J."/>
            <person name="Ladd B."/>
            <person name="Jarett J.K."/>
            <person name="Geller-Mcgrath D.E."/>
            <person name="Sieber C.M.K."/>
            <person name="Emerson J.B."/>
            <person name="Anantharaman K."/>
            <person name="Thomas B.C."/>
            <person name="Malmstrom R."/>
            <person name="Stieglmeier M."/>
            <person name="Klingl A."/>
            <person name="Woyke T."/>
            <person name="Ryan C.M."/>
            <person name="Banfield J.F."/>
        </authorList>
    </citation>
    <scope>NUCLEOTIDE SEQUENCE [LARGE SCALE GENOMIC DNA]</scope>
</reference>
<dbReference type="SUPFAM" id="SSF53756">
    <property type="entry name" value="UDP-Glycosyltransferase/glycogen phosphorylase"/>
    <property type="match status" value="1"/>
</dbReference>
<dbReference type="GO" id="GO:0006487">
    <property type="term" value="P:protein N-linked glycosylation"/>
    <property type="evidence" value="ECO:0007669"/>
    <property type="project" value="TreeGrafter"/>
</dbReference>
<dbReference type="Gene3D" id="3.40.50.2000">
    <property type="entry name" value="Glycogen Phosphorylase B"/>
    <property type="match status" value="1"/>
</dbReference>
<sequence length="421" mass="47952">MKKSAVIYDKWLSGMGGGEVVACRIATTLHDAGYDVTLVSQDKVLPEEIKSTLGIDLVGVTLSANYQLLTTNRQSPIPDLFINTSFMDYTFGFAKKNIYYVHFPTVSNKSLLNYASKSYGLKGLYKKYLLAFPSGIFNYVLTFFKITRLHRFLSPTLRERIDDRLRAGIYYNLSKRLKSYQLFITHSKYVKKWVKKAWGINAQVLYPPVNLLTINDLPAGRQGQLLTTKKNWICSVGRFFTLGHGKKQEVMIEAFKKLHDQRLTTNGLQLHLVGGVGNEPSSLRFIEDLRERVKGYPIYFHFNVERWEVEDVLIKSKIYWHAAGFGEDPDKDPIKFEHFGIAPIEAISAGCIPILFNGGGLTEIVDMLGLSKDKHLFDTVEELVDKTKLLMNETLPPSIQDNIVKLFSKEHFTSEFLNLIT</sequence>
<gene>
    <name evidence="2" type="ORF">COY90_01665</name>
</gene>
<name>A0A2M7QDC9_9BACT</name>
<dbReference type="Proteomes" id="UP000230108">
    <property type="component" value="Unassembled WGS sequence"/>
</dbReference>
<proteinExistence type="predicted"/>
<accession>A0A2M7QDC9</accession>
<evidence type="ECO:0000313" key="3">
    <source>
        <dbReference type="Proteomes" id="UP000230108"/>
    </source>
</evidence>
<evidence type="ECO:0000259" key="1">
    <source>
        <dbReference type="Pfam" id="PF00534"/>
    </source>
</evidence>
<dbReference type="Pfam" id="PF00534">
    <property type="entry name" value="Glycos_transf_1"/>
    <property type="match status" value="1"/>
</dbReference>
<protein>
    <recommendedName>
        <fullName evidence="1">Glycosyl transferase family 1 domain-containing protein</fullName>
    </recommendedName>
</protein>
<dbReference type="PANTHER" id="PTHR45919:SF1">
    <property type="entry name" value="GDP-MAN:MAN(3)GLCNAC(2)-PP-DOL ALPHA-1,2-MANNOSYLTRANSFERASE"/>
    <property type="match status" value="1"/>
</dbReference>
<dbReference type="InterPro" id="IPR001296">
    <property type="entry name" value="Glyco_trans_1"/>
</dbReference>
<dbReference type="InterPro" id="IPR038013">
    <property type="entry name" value="ALG11"/>
</dbReference>
<feature type="domain" description="Glycosyl transferase family 1" evidence="1">
    <location>
        <begin position="223"/>
        <end position="392"/>
    </location>
</feature>
<dbReference type="EMBL" id="PFLF01000042">
    <property type="protein sequence ID" value="PIY69219.1"/>
    <property type="molecule type" value="Genomic_DNA"/>
</dbReference>
<dbReference type="CDD" id="cd03801">
    <property type="entry name" value="GT4_PimA-like"/>
    <property type="match status" value="1"/>
</dbReference>
<organism evidence="2 3">
    <name type="scientific">Candidatus Roizmanbacteria bacterium CG_4_10_14_0_8_um_filter_39_9</name>
    <dbReference type="NCBI Taxonomy" id="1974829"/>
    <lineage>
        <taxon>Bacteria</taxon>
        <taxon>Candidatus Roizmaniibacteriota</taxon>
    </lineage>
</organism>
<dbReference type="GO" id="GO:0016020">
    <property type="term" value="C:membrane"/>
    <property type="evidence" value="ECO:0007669"/>
    <property type="project" value="TreeGrafter"/>
</dbReference>
<evidence type="ECO:0000313" key="2">
    <source>
        <dbReference type="EMBL" id="PIY69219.1"/>
    </source>
</evidence>
<comment type="caution">
    <text evidence="2">The sequence shown here is derived from an EMBL/GenBank/DDBJ whole genome shotgun (WGS) entry which is preliminary data.</text>
</comment>
<dbReference type="GO" id="GO:0004377">
    <property type="term" value="F:GDP-Man:Man(3)GlcNAc(2)-PP-Dol alpha-1,2-mannosyltransferase activity"/>
    <property type="evidence" value="ECO:0007669"/>
    <property type="project" value="InterPro"/>
</dbReference>